<evidence type="ECO:0000256" key="23">
    <source>
        <dbReference type="ARBA" id="ARBA00023046"/>
    </source>
</evidence>
<keyword evidence="22 32" id="KW-1133">Transmembrane helix</keyword>
<evidence type="ECO:0000256" key="20">
    <source>
        <dbReference type="ARBA" id="ARBA00022879"/>
    </source>
</evidence>
<sequence>MRVMGIMRNYQNWWIWGILGFWMLMICNVKGNLWVTVYYGVPVWREAKTTLFCASDAKAYKQEVHNVWATHACVPTDPNPQEIVLENVTENFNMWKNDMVDQMHEDIISLWDQFLKPCVKLTPLCVTLNCSSASGNYSNVTYDAELKGTIKNCSFNMTTEIRDKKKGVYALFYKIDIVPLDGSNTTYRLINCNTSTLTQACPKVSFDPIPIHYCAPAGYAILKCNNETFSGTGLCNNVSTVQCTHGIRPVVSTQLLLNGSRAKEDIVIRFENMTNNAKAIIVHLNEPVKIVCTRPNNNTRKSIRIGPGQTFYATGDIIGDIRQAYCNISGGEWNKTLHRVSEKLREHFPNKSITFKPSSGGDLEITTHSFNCRGEFFYCNTSKLFNMIKGTFQWPNNKTNETITLPCRIKQIINMWQEVGRAMYAPPIEGNITCESDITGLLLTRDGGNNSKESEIFRPGGGNMRDNWRSELYKYKVVEIKPLGIAPTEARRRVVKREKRAVGIGAVFLGFLGAAGSTMGAASITLTVQARKLLSGIVQQQSNLLKAIEAQQHMLQLTVWGIKQLQTRVLAIERYLKDQQLLGIWGCSGKLICTTNVPWNSSWSNRTQTDIWQNLTWMEWDREISNYSDTIYRLLEISQNQQEQNEKDLLALDSWKNLWNWFDISNWLWYIKIFIMIVGGLIGLRIIFAVLSIVNRVRQGYSPLSFQTLTPNPRELDRLGRIEEGGGEQDKDRSIRLVSGFLALAWDDLRSLCLFCYHRLRDFILVTARVVELLGRNSLRGLQRGWEILKYLGSLVQYWGLELKKSAISLLDTTAIAVAEGTDRIIELAQGICRAIHNIPRRVRQGFEAALL</sequence>
<dbReference type="FunFam" id="1.10.287.210:FF:000001">
    <property type="entry name" value="Envelope glycoprotein gp160"/>
    <property type="match status" value="1"/>
</dbReference>
<comment type="subcellular location">
    <subcellularLocation>
        <location evidence="3">Host cell membrane</location>
        <topology evidence="3">Peripheral membrane protein</topology>
    </subcellularLocation>
    <subcellularLocation>
        <location evidence="1">Host cell membrane</location>
        <topology evidence="1">Single-pass type I membrane protein</topology>
    </subcellularLocation>
    <subcellularLocation>
        <location evidence="2">Host endosome membrane</location>
        <topology evidence="2">Peripheral membrane protein</topology>
    </subcellularLocation>
    <subcellularLocation>
        <location evidence="5">Host endosome membrane</location>
        <topology evidence="5">Single-pass type I membrane protein</topology>
    </subcellularLocation>
    <subcellularLocation>
        <location evidence="6">Virion membrane</location>
        <topology evidence="6">Peripheral membrane protein</topology>
    </subcellularLocation>
    <subcellularLocation>
        <location evidence="4">Virion membrane</location>
        <topology evidence="4">Single-pass type I membrane protein</topology>
    </subcellularLocation>
</comment>
<keyword evidence="13 32" id="KW-0165">Cleavage on pair of basic residues</keyword>
<evidence type="ECO:0000256" key="15">
    <source>
        <dbReference type="ARBA" id="ARBA00022703"/>
    </source>
</evidence>
<keyword evidence="19 32" id="KW-1043">Host membrane</keyword>
<comment type="domain">
    <text evidence="32 33">The 17 amino acids long immunosuppressive region is present in many retroviral envelope proteins. Synthetic peptides derived from this relatively conserved sequence inhibit immune function in vitro and in vivo.</text>
</comment>
<protein>
    <recommendedName>
        <fullName evidence="32">Envelope glycoprotein gp160</fullName>
    </recommendedName>
    <alternativeName>
        <fullName evidence="32">Env polyprotein</fullName>
    </alternativeName>
    <component>
        <recommendedName>
            <fullName evidence="32">Surface protein gp120</fullName>
            <shortName evidence="32">SU</shortName>
        </recommendedName>
        <alternativeName>
            <fullName evidence="32">Glycoprotein 120</fullName>
            <shortName evidence="32">gp120</shortName>
        </alternativeName>
    </component>
    <component>
        <recommendedName>
            <fullName evidence="32">Transmembrane protein gp41</fullName>
            <shortName evidence="32">TM</shortName>
        </recommendedName>
        <alternativeName>
            <fullName evidence="32">Glycoprotein 41</fullName>
            <shortName evidence="32">gp41</shortName>
        </alternativeName>
    </component>
</protein>
<organism evidence="36">
    <name type="scientific">Human immunodeficiency virus type 1</name>
    <name type="common">HIV-1</name>
    <dbReference type="NCBI Taxonomy" id="11676"/>
    <lineage>
        <taxon>Viruses</taxon>
        <taxon>Riboviria</taxon>
        <taxon>Pararnavirae</taxon>
        <taxon>Artverviricota</taxon>
        <taxon>Revtraviricetes</taxon>
        <taxon>Ortervirales</taxon>
        <taxon>Retroviridae</taxon>
        <taxon>Orthoretrovirinae</taxon>
        <taxon>Lentivirus</taxon>
        <taxon>Lentivirus humimdef1</taxon>
    </lineage>
</organism>
<evidence type="ECO:0000256" key="31">
    <source>
        <dbReference type="ARBA" id="ARBA00023296"/>
    </source>
</evidence>
<comment type="PTM">
    <text evidence="32">Palmitoylation of the transmembrane protein and of Env polyprotein (prior to its proteolytic cleavage) is essential for their association with host cell membrane lipid rafts. Palmitoylation is therefore required for envelope trafficking to classical lipid rafts, but not for viral replication.</text>
</comment>
<name>A0A6M6AS31_HV1</name>
<comment type="function">
    <text evidence="32">Surface protein gp120: Attaches the virus to the host lymphoid cell by binding to the primary receptor CD4. This interaction induces a structural rearrangement creating a high affinity binding site for a chemokine coreceptor like CXCR4 and/or CCR5. Acts as a ligand for CD209/DC-SIGN and CLEC4M/DC-SIGNR, which are respectively found on dendritic cells (DCs), and on endothelial cells of liver sinusoids and lymph node sinuses. These interactions allow capture of viral particles at mucosal surfaces by these cells and subsequent transmission to permissive cells. HIV subverts the migration properties of dendritic cells to gain access to CD4+ T-cells in lymph nodes. Virus transmission to permissive T-cells occurs either in trans (without DCs infection, through viral capture and transmission), or in cis (following DCs productive infection, through the usual CD4-gp120 interaction), thereby inducing a robust infection. In trans infection, bound virions remain infectious over days and it is proposed that they are not degraded, but protected in non-lysosomal acidic organelles within the DCs close to the cell membrane thus contributing to the viral infectious potential during DCs' migration from the periphery to the lymphoid tissues. On arrival at lymphoid tissues, intact virions recycle back to DCs' cell surface allowing virus transmission to CD4+ T-cells.</text>
</comment>
<evidence type="ECO:0000256" key="14">
    <source>
        <dbReference type="ARBA" id="ARBA00022692"/>
    </source>
</evidence>
<keyword evidence="30 32" id="KW-0449">Lipoprotein</keyword>
<evidence type="ECO:0000256" key="19">
    <source>
        <dbReference type="ARBA" id="ARBA00022870"/>
    </source>
</evidence>
<comment type="PTM">
    <text evidence="32">Highly glycosylated by host. The high number of glycan on the protein is reffered to as 'glycan shield' because it contributes to hide protein sequence from adaptive immune system.</text>
</comment>
<evidence type="ECO:0000256" key="3">
    <source>
        <dbReference type="ARBA" id="ARBA00004505"/>
    </source>
</evidence>
<evidence type="ECO:0000256" key="22">
    <source>
        <dbReference type="ARBA" id="ARBA00022989"/>
    </source>
</evidence>
<feature type="domain" description="Retroviral envelope protein GP41-like" evidence="35">
    <location>
        <begin position="519"/>
        <end position="710"/>
    </location>
</feature>
<evidence type="ECO:0000256" key="29">
    <source>
        <dbReference type="ARBA" id="ARBA00023280"/>
    </source>
</evidence>
<feature type="domain" description="Human immunodeficiency virus 1 envelope glycoprotein Gp120" evidence="34">
    <location>
        <begin position="33"/>
        <end position="137"/>
    </location>
</feature>
<dbReference type="HAMAP" id="MF_04083">
    <property type="entry name" value="HIV_ENV"/>
    <property type="match status" value="1"/>
</dbReference>
<keyword evidence="24 32" id="KW-0175">Coiled coil</keyword>
<feature type="coiled-coil region" evidence="32">
    <location>
        <begin position="622"/>
        <end position="656"/>
    </location>
</feature>
<evidence type="ECO:0000256" key="21">
    <source>
        <dbReference type="ARBA" id="ARBA00022890"/>
    </source>
</evidence>
<keyword evidence="8 32" id="KW-1170">Fusion of virus membrane with host endosomal membrane</keyword>
<comment type="subcellular location">
    <molecule>Surface protein gp120</molecule>
    <subcellularLocation>
        <location evidence="32">Virion membrane</location>
        <topology evidence="32">Peripheral membrane protein</topology>
    </subcellularLocation>
    <subcellularLocation>
        <location evidence="32">Host cell membrane</location>
        <topology evidence="32">Peripheral membrane protein</topology>
    </subcellularLocation>
    <subcellularLocation>
        <location evidence="32">Host endosome membrane</location>
        <topology evidence="32">Single-pass type I membrane protein</topology>
    </subcellularLocation>
    <text evidence="32">The surface protein is not anchored to the viral envelope, but associates with the extravirion surface through its binding to TM. It is probably concentrated at the site of budding and incorporated into the virions possibly by contacts between the cytoplasmic tail of Env and the N-terminus of Gag.</text>
</comment>
<evidence type="ECO:0000256" key="24">
    <source>
        <dbReference type="ARBA" id="ARBA00023054"/>
    </source>
</evidence>
<keyword evidence="26 32" id="KW-0564">Palmitate</keyword>
<evidence type="ECO:0000256" key="27">
    <source>
        <dbReference type="ARBA" id="ARBA00023157"/>
    </source>
</evidence>
<accession>A0A6M6AS31</accession>
<evidence type="ECO:0000259" key="34">
    <source>
        <dbReference type="Pfam" id="PF00516"/>
    </source>
</evidence>
<dbReference type="GO" id="GO:0052031">
    <property type="term" value="P:symbiont-mediated perturbation of host defense response"/>
    <property type="evidence" value="ECO:0007669"/>
    <property type="project" value="UniProtKB-UniRule"/>
</dbReference>
<dbReference type="InterPro" id="IPR000328">
    <property type="entry name" value="GP41-like"/>
</dbReference>
<evidence type="ECO:0000256" key="25">
    <source>
        <dbReference type="ARBA" id="ARBA00023136"/>
    </source>
</evidence>
<dbReference type="Gene3D" id="1.10.287.210">
    <property type="match status" value="1"/>
</dbReference>
<keyword evidence="29 32" id="KW-0899">Viral immunoevasion</keyword>
<keyword evidence="9 32" id="KW-1032">Host cell membrane</keyword>
<comment type="miscellaneous">
    <text evidence="32">Inhibitors targeting HIV-1 viral envelope proteins are used as antiretroviral drugs. Attachment of virions to the cell surface via non-specific interactions and CD4 binding can be blocked by inhibitors that include cyanovirin-N, cyclotriazadisulfonamide analogs, PRO 2000, TNX 355 and PRO 542. In addition, BMS 806 can block CD4-induced conformational changes. Env interactions with the coreceptor molecules can be targeted by CCR5 antagonists including SCH-D, maraviroc (UK 427857) and aplaviroc (GW 873140), and the CXCR4 antagonist AMD 070. Fusion of viral and cellular membranes can be inhibited by peptides such as enfuvirtide and tifuvirtide (T 1249). Resistance to inhibitors associated with mutations in Env are observed. Most of the time, single mutations confer only a modest reduction in drug susceptibility. Combination of several mutations is usually required to develop a high-level drug resistance.</text>
</comment>
<dbReference type="GO" id="GO:0075512">
    <property type="term" value="P:clathrin-dependent endocytosis of virus by host cell"/>
    <property type="evidence" value="ECO:0007669"/>
    <property type="project" value="UniProtKB-UniRule"/>
</dbReference>
<feature type="site" description="Cleavage; by host furin" evidence="32">
    <location>
        <begin position="500"/>
        <end position="501"/>
    </location>
</feature>
<keyword evidence="7 32" id="KW-1168">Fusion of virus membrane with host membrane</keyword>
<reference evidence="36" key="1">
    <citation type="journal article" date="2020" name="PLoS Pathog.">
        <title>HIV-1 variants are archived throughout infection and persist in the reservoir.</title>
        <authorList>
            <person name="Brooks K."/>
            <person name="Jones B.R."/>
            <person name="Dilernia D.A."/>
            <person name="Wilkins D.J."/>
            <person name="Claiborne D.T."/>
            <person name="McInally S."/>
            <person name="Gilmour J."/>
            <person name="Kilembe W."/>
            <person name="Joy J.B."/>
            <person name="Allen S.A."/>
            <person name="Brumme Z.L."/>
            <person name="Hunter E."/>
        </authorList>
    </citation>
    <scope>NUCLEOTIDE SEQUENCE</scope>
    <source>
        <strain evidence="36">ZMN133M_16Aug2007_SC_6_N</strain>
    </source>
</reference>
<feature type="domain" description="Human immunodeficiency virus 1 envelope glycoprotein Gp120" evidence="34">
    <location>
        <begin position="149"/>
        <end position="500"/>
    </location>
</feature>
<feature type="disulfide bond" evidence="32">
    <location>
        <begin position="224"/>
        <end position="235"/>
    </location>
</feature>
<evidence type="ECO:0000256" key="8">
    <source>
        <dbReference type="ARBA" id="ARBA00022510"/>
    </source>
</evidence>
<feature type="disulfide bond" evidence="32">
    <location>
        <begin position="214"/>
        <end position="243"/>
    </location>
</feature>
<evidence type="ECO:0000256" key="16">
    <source>
        <dbReference type="ARBA" id="ARBA00022729"/>
    </source>
</evidence>
<comment type="domain">
    <text evidence="32">The YXXL motif is involved in determining the exact site of viral release at the surface of infected mononuclear cells and promotes endocytosis. YXXL and di-leucine endocytosis motifs interact directly or indirectly with the clathrin adapter complexes, opperate independently, and their activities are not additive.</text>
</comment>
<dbReference type="GO" id="GO:0020002">
    <property type="term" value="C:host cell plasma membrane"/>
    <property type="evidence" value="ECO:0007669"/>
    <property type="project" value="UniProtKB-SubCell"/>
</dbReference>
<dbReference type="InterPro" id="IPR036377">
    <property type="entry name" value="Gp120_core_sf"/>
</dbReference>
<proteinExistence type="inferred from homology"/>
<evidence type="ECO:0000313" key="36">
    <source>
        <dbReference type="EMBL" id="QJX38373.1"/>
    </source>
</evidence>
<keyword evidence="31 32" id="KW-1160">Virus entry into host cell</keyword>
<comment type="caution">
    <text evidence="32 33">Lacks conserved residue(s) required for the propagation of feature annotation.</text>
</comment>
<dbReference type="Gene3D" id="2.170.40.20">
    <property type="entry name" value="Human immunodeficiency virus 1, Gp160, envelope glycoprotein"/>
    <property type="match status" value="2"/>
</dbReference>
<dbReference type="GO" id="GO:1903911">
    <property type="term" value="P:positive regulation of receptor clustering"/>
    <property type="evidence" value="ECO:0007669"/>
    <property type="project" value="UniProtKB-UniRule"/>
</dbReference>
<evidence type="ECO:0000256" key="4">
    <source>
        <dbReference type="ARBA" id="ARBA00004563"/>
    </source>
</evidence>
<dbReference type="FunFam" id="1.20.5.490:FF:000001">
    <property type="entry name" value="Envelope glycoprotein gp160"/>
    <property type="match status" value="1"/>
</dbReference>
<keyword evidence="27 32" id="KW-1015">Disulfide bond</keyword>
<dbReference type="FunFam" id="2.170.40.20:FF:000004">
    <property type="entry name" value="Envelope glycoprotein gp160"/>
    <property type="match status" value="1"/>
</dbReference>
<evidence type="ECO:0000256" key="30">
    <source>
        <dbReference type="ARBA" id="ARBA00023288"/>
    </source>
</evidence>
<dbReference type="Pfam" id="PF00516">
    <property type="entry name" value="GP120"/>
    <property type="match status" value="2"/>
</dbReference>
<keyword evidence="21 32" id="KW-1164">Virus endocytosis by host</keyword>
<evidence type="ECO:0000256" key="28">
    <source>
        <dbReference type="ARBA" id="ARBA00023180"/>
    </source>
</evidence>
<evidence type="ECO:0000256" key="26">
    <source>
        <dbReference type="ARBA" id="ARBA00023139"/>
    </source>
</evidence>
<keyword evidence="28 32" id="KW-0325">Glycoprotein</keyword>
<evidence type="ECO:0000256" key="11">
    <source>
        <dbReference type="ARBA" id="ARBA00022581"/>
    </source>
</evidence>
<organismHost>
    <name type="scientific">Homo sapiens</name>
    <name type="common">Human</name>
    <dbReference type="NCBI Taxonomy" id="9606"/>
</organismHost>
<dbReference type="SUPFAM" id="SSF58069">
    <property type="entry name" value="Virus ectodomain"/>
    <property type="match status" value="1"/>
</dbReference>
<dbReference type="GO" id="GO:0016020">
    <property type="term" value="C:membrane"/>
    <property type="evidence" value="ECO:0007669"/>
    <property type="project" value="UniProtKB-UniRule"/>
</dbReference>
<comment type="function">
    <text evidence="32">Envelope glycoprotein gp160: Oligomerizes in the host endoplasmic reticulum into predominantly trimers. In a second time, gp160 transits in the host Golgi, where glycosylation is completed. The precursor is then proteolytically cleaved in the trans-Golgi and thereby activated by cellular furin or furin-like proteases to produce gp120 and gp41.</text>
</comment>
<dbReference type="GO" id="GO:1903908">
    <property type="term" value="P:positive regulation of plasma membrane raft polarization"/>
    <property type="evidence" value="ECO:0007669"/>
    <property type="project" value="UniProtKB-UniRule"/>
</dbReference>
<dbReference type="Pfam" id="PF00517">
    <property type="entry name" value="GP41"/>
    <property type="match status" value="1"/>
</dbReference>
<keyword evidence="20 32" id="KW-0261">Viral envelope protein</keyword>
<feature type="region of interest" description="V2" evidence="32">
    <location>
        <begin position="153"/>
        <end position="192"/>
    </location>
</feature>
<keyword evidence="14 32" id="KW-0812">Transmembrane</keyword>
<evidence type="ECO:0000256" key="32">
    <source>
        <dbReference type="HAMAP-Rule" id="MF_04083"/>
    </source>
</evidence>
<dbReference type="FunFam" id="2.170.40.20:FF:000003">
    <property type="entry name" value="Envelope glycoprotein gp160"/>
    <property type="match status" value="1"/>
</dbReference>
<dbReference type="InterPro" id="IPR000777">
    <property type="entry name" value="HIV1_Gp120"/>
</dbReference>
<evidence type="ECO:0000256" key="10">
    <source>
        <dbReference type="ARBA" id="ARBA00022570"/>
    </source>
</evidence>
<evidence type="ECO:0000256" key="17">
    <source>
        <dbReference type="ARBA" id="ARBA00022804"/>
    </source>
</evidence>
<comment type="domain">
    <text evidence="32">The CD4-binding region is targeted by the antibody b12.</text>
</comment>
<dbReference type="GO" id="GO:0019082">
    <property type="term" value="P:viral protein processing"/>
    <property type="evidence" value="ECO:0007669"/>
    <property type="project" value="UniProtKB-UniRule"/>
</dbReference>
<dbReference type="SUPFAM" id="SSF56502">
    <property type="entry name" value="gp120 core"/>
    <property type="match status" value="2"/>
</dbReference>
<evidence type="ECO:0000256" key="6">
    <source>
        <dbReference type="ARBA" id="ARBA00004650"/>
    </source>
</evidence>
<evidence type="ECO:0000256" key="12">
    <source>
        <dbReference type="ARBA" id="ARBA00022595"/>
    </source>
</evidence>
<evidence type="ECO:0000256" key="9">
    <source>
        <dbReference type="ARBA" id="ARBA00022511"/>
    </source>
</evidence>
<feature type="transmembrane region" description="Helical" evidence="33">
    <location>
        <begin position="667"/>
        <end position="694"/>
    </location>
</feature>
<feature type="disulfide bond" evidence="32">
    <location>
        <begin position="587"/>
        <end position="593"/>
    </location>
</feature>
<dbReference type="InterPro" id="IPR037527">
    <property type="entry name" value="Gp160"/>
</dbReference>
<keyword evidence="12 32" id="KW-1162">Viral penetration into host cytoplasm</keyword>
<evidence type="ECO:0000256" key="1">
    <source>
        <dbReference type="ARBA" id="ARBA00004402"/>
    </source>
</evidence>
<feature type="lipid moiety-binding region" description="S-palmitoyl cysteine; by host" evidence="32">
    <location>
        <position position="753"/>
    </location>
</feature>
<dbReference type="GO" id="GO:0055036">
    <property type="term" value="C:virion membrane"/>
    <property type="evidence" value="ECO:0007669"/>
    <property type="project" value="UniProtKB-SubCell"/>
</dbReference>
<keyword evidence="25 32" id="KW-0472">Membrane</keyword>
<keyword evidence="10 32" id="KW-1165">Clathrin-mediated endocytosis of virus by host</keyword>
<keyword evidence="11 32" id="KW-0945">Host-virus interaction</keyword>
<keyword evidence="16 32" id="KW-0732">Signal</keyword>
<evidence type="ECO:0000256" key="13">
    <source>
        <dbReference type="ARBA" id="ARBA00022685"/>
    </source>
</evidence>
<feature type="region of interest" description="Fusion peptide" evidence="32">
    <location>
        <begin position="501"/>
        <end position="521"/>
    </location>
</feature>
<gene>
    <name evidence="32 36" type="primary">env</name>
</gene>
<feature type="short sequence motif" description="YXXL motif; contains endocytosis signal" evidence="32">
    <location>
        <begin position="701"/>
        <end position="704"/>
    </location>
</feature>
<dbReference type="GO" id="GO:0019031">
    <property type="term" value="C:viral envelope"/>
    <property type="evidence" value="ECO:0007669"/>
    <property type="project" value="UniProtKB-KW"/>
</dbReference>
<feature type="short sequence motif" description="Di-leucine internalization motif" evidence="32">
    <location>
        <begin position="851"/>
        <end position="852"/>
    </location>
</feature>
<feature type="region of interest" description="CD4-binding loop" evidence="32">
    <location>
        <begin position="358"/>
        <end position="368"/>
    </location>
</feature>
<comment type="miscellaneous">
    <text evidence="32">HIV-1 lineages are divided in three main groups, M (for Major), O (for Outlier), and N (for New, or Non-M, Non-O). The vast majority of strains found worldwide belong to the group M. Group O seems to be endemic to and largely confined to Cameroon and neighboring countries in West Central Africa, where these viruses represent a small minority of HIV-1 strains. The group N is represented by a limited number of isolates from Cameroonian persons. The group M is further subdivided in 9 clades or subtypes (A to D, F to H, J and K).</text>
</comment>
<evidence type="ECO:0000259" key="35">
    <source>
        <dbReference type="Pfam" id="PF00517"/>
    </source>
</evidence>
<evidence type="ECO:0000256" key="2">
    <source>
        <dbReference type="ARBA" id="ARBA00004433"/>
    </source>
</evidence>
<evidence type="ECO:0000256" key="7">
    <source>
        <dbReference type="ARBA" id="ARBA00022506"/>
    </source>
</evidence>
<feature type="region of interest" description="V5" evidence="32">
    <location>
        <begin position="450"/>
        <end position="460"/>
    </location>
</feature>
<comment type="subunit">
    <text evidence="32">The mature envelope protein (Env) consists of a homotrimer of non-covalently associated gp120-gp41 heterodimers. The resulting complex protrudes from the virus surface as a spike. There seems to be as few as 10 spikes on the average virion. Surface protein gp120 interacts with host CD4, CCR5 and CXCR4. Gp120 also interacts with the C-type lectins CD209/DC-SIGN and CLEC4M/DC-SIGNR (collectively referred to as DC-SIGN(R)). Gp120 and gp41 interact with GalCer. Gp120 interacts with host ITGA4/ITGB7 complex; on CD4+ T-cells, this interaction results in rapid activation of integrin ITGAL/LFA-1, which facilitates efficient cell-to-cell spreading of HIV-1. Gp120 interacts with cell-associated heparan sulfate; this interaction increases virus infectivity on permissive cells and may be involved in infection of CD4- cells.</text>
</comment>
<dbReference type="GO" id="GO:0039654">
    <property type="term" value="P:fusion of virus membrane with host endosome membrane"/>
    <property type="evidence" value="ECO:0007669"/>
    <property type="project" value="UniProtKB-UniRule"/>
</dbReference>
<feature type="region of interest" description="MPER; binding to GalCer" evidence="32">
    <location>
        <begin position="651"/>
        <end position="672"/>
    </location>
</feature>
<feature type="chain" id="PRO_5027180203" description="Envelope glycoprotein gp160" evidence="32">
    <location>
        <begin position="32"/>
        <end position="852"/>
    </location>
</feature>
<comment type="function">
    <text evidence="32">Transmembrane protein gp41: Acts as a class I viral fusion protein. Under the current model, the protein has at least 3 conformational states: pre-fusion native state, pre-hairpin intermediate state, and post-fusion hairpin state. During fusion of viral and target intracellular membranes, the coiled coil regions (heptad repeats) assume a trimer-of-hairpins structure, positioning the fusion peptide in close proximity to the C-terminal region of the ectodomain. The formation of this structure appears to drive apposition and subsequent fusion of viral and target cell membranes. Complete fusion occurs in host cell endosomes and is dynamin-dependent, however some lipid transfer might occur at the plasma membrane. The virus undergoes clathrin-dependent internalization long before endosomal fusion, thus minimizing the surface exposure of conserved viral epitopes during fusion and reducing the efficacy of inhibitors targeting these epitopes. Membranes fusion leads to delivery of the nucleocapsid into the cytoplasm.</text>
</comment>
<dbReference type="EMBL" id="MT195511">
    <property type="protein sequence ID" value="QJX38373.1"/>
    <property type="molecule type" value="Genomic_RNA"/>
</dbReference>
<dbReference type="Gene3D" id="1.20.5.490">
    <property type="entry name" value="Single helix bin"/>
    <property type="match status" value="1"/>
</dbReference>
<comment type="PTM">
    <text evidence="32">Specific enzymatic cleavages in vivo yield mature proteins. Envelope glycoproteins are synthesized as a inactive precursor that is heavily N-glycosylated and processed likely by host cell furin in the Golgi to yield the mature SU and TM proteins. The cleavage site between SU and TM requires the minimal sequence [KR]-X-[KR]-R. About 2 of the 9 disulfide bonds of gp41 are reduced by P4HB/PDI, following binding to CD4 receptor.</text>
</comment>
<dbReference type="GO" id="GO:0044175">
    <property type="term" value="C:host cell endosome membrane"/>
    <property type="evidence" value="ECO:0007669"/>
    <property type="project" value="UniProtKB-SubCell"/>
</dbReference>
<feature type="chain" id="PRO_5027180204" description="Transmembrane protein gp41" evidence="32">
    <location>
        <begin position="501"/>
        <end position="852"/>
    </location>
</feature>
<comment type="domain">
    <text evidence="32">The membrane proximal external region (MPER) present in gp41 is a tryptophan-rich region recognized by the antibodies 2F5, Z13, and 4E10. MPER seems to play a role in fusion.</text>
</comment>
<feature type="lipid moiety-binding region" description="S-palmitoyl cysteine; by host" evidence="32">
    <location>
        <position position="833"/>
    </location>
</feature>
<comment type="subcellular location">
    <molecule>Transmembrane protein gp41</molecule>
    <subcellularLocation>
        <location evidence="32">Virion membrane</location>
        <topology evidence="32">Single-pass type I membrane protein</topology>
    </subcellularLocation>
    <subcellularLocation>
        <location evidence="32">Host cell membrane</location>
        <topology evidence="32">Single-pass type I membrane protein</topology>
    </subcellularLocation>
    <subcellularLocation>
        <location evidence="32">Host endosome membrane</location>
        <topology evidence="32">Single-pass type I membrane protein</topology>
    </subcellularLocation>
    <text evidence="32">It is probably concentrated at the site of budding and incorporated into the virions possibly by contacts between the cytoplasmic tail of Env and the N-terminus of Gag.</text>
</comment>
<feature type="transmembrane region" description="Helical" evidence="33">
    <location>
        <begin position="501"/>
        <end position="524"/>
    </location>
</feature>
<dbReference type="GO" id="GO:0019064">
    <property type="term" value="P:fusion of virus membrane with host plasma membrane"/>
    <property type="evidence" value="ECO:0007669"/>
    <property type="project" value="UniProtKB-UniRule"/>
</dbReference>
<comment type="similarity">
    <text evidence="32">Belongs to the HIV-1 env protein family.</text>
</comment>
<keyword evidence="23 32" id="KW-1039">Host endosome</keyword>
<evidence type="ECO:0000256" key="33">
    <source>
        <dbReference type="RuleBase" id="RU363095"/>
    </source>
</evidence>
<keyword evidence="15 32" id="KW-0053">Apoptosis</keyword>
<keyword evidence="18 32" id="KW-0946">Virion</keyword>
<dbReference type="CDD" id="cd09909">
    <property type="entry name" value="HIV-1-like_HR1-HR2"/>
    <property type="match status" value="1"/>
</dbReference>
<feature type="region of interest" description="Immunosuppression" evidence="32">
    <location>
        <begin position="563"/>
        <end position="581"/>
    </location>
</feature>
<dbReference type="GO" id="GO:0019062">
    <property type="term" value="P:virion attachment to host cell"/>
    <property type="evidence" value="ECO:0007669"/>
    <property type="project" value="UniProtKB-UniRule"/>
</dbReference>
<comment type="domain">
    <text evidence="32">Some of the most genetically diverse regions of the viral genome are present in Env. They are called variable regions 1 through 5 (V1 through V5). Coreceptor usage of gp120 is determined mainly by the primary structure of the third variable region (V3) in the outer domain of gp120. The sequence of V3 determines which coreceptor, CCR5 and/or CXCR4 (corresponding to R5/macrophage, X4/T cell and R5X4/T cell and macrophage tropism), is used to trigger the fusion potential of the Env complex, and hence which cells the virus can infect. Binding to CCR5 involves a region adjacent in addition to V3.</text>
</comment>
<keyword evidence="17 32" id="KW-1161">Viral attachment to host cell</keyword>
<feature type="topological domain" description="Cytoplasmic" evidence="32">
    <location>
        <begin position="695"/>
        <end position="852"/>
    </location>
</feature>
<evidence type="ECO:0000256" key="18">
    <source>
        <dbReference type="ARBA" id="ARBA00022844"/>
    </source>
</evidence>
<feature type="transmembrane region" description="Helical" evidence="33">
    <location>
        <begin position="13"/>
        <end position="41"/>
    </location>
</feature>
<evidence type="ECO:0000256" key="5">
    <source>
        <dbReference type="ARBA" id="ARBA00004578"/>
    </source>
</evidence>
<dbReference type="GO" id="GO:0005198">
    <property type="term" value="F:structural molecule activity"/>
    <property type="evidence" value="ECO:0007669"/>
    <property type="project" value="UniProtKB-UniRule"/>
</dbReference>
<feature type="disulfide bond" evidence="32">
    <location>
        <begin position="53"/>
        <end position="73"/>
    </location>
</feature>